<dbReference type="EMBL" id="ML004430">
    <property type="protein sequence ID" value="RKP32589.1"/>
    <property type="molecule type" value="Genomic_DNA"/>
</dbReference>
<dbReference type="OrthoDB" id="3980365at2759"/>
<protein>
    <submittedName>
        <fullName evidence="2">Uncharacterized protein</fullName>
    </submittedName>
</protein>
<feature type="transmembrane region" description="Helical" evidence="1">
    <location>
        <begin position="31"/>
        <end position="54"/>
    </location>
</feature>
<evidence type="ECO:0000313" key="2">
    <source>
        <dbReference type="EMBL" id="RKP32589.1"/>
    </source>
</evidence>
<sequence length="215" mass="23829">MSVPRITIPESAFDPAVYHLSGRLRARTLLYVLRLTRGSVFGTVVAYLVGLLLLRPLMAATTLQRLDFLETCRARLRDLYLGAVSRVRVIPVIGFTRGDGEKRRVYVDAMCQTDDANKDADMLTDTLGLGAVAERLAQLCSTLSRVGAYLAQNVPHYNIVNFALRDLRQKADLVLFNQQEPFAAPPEVPRRTANVAMNVTTSVRSIKGMFMSGKV</sequence>
<keyword evidence="1" id="KW-0472">Membrane</keyword>
<keyword evidence="1" id="KW-0812">Transmembrane</keyword>
<dbReference type="Proteomes" id="UP000268321">
    <property type="component" value="Unassembled WGS sequence"/>
</dbReference>
<keyword evidence="3" id="KW-1185">Reference proteome</keyword>
<proteinExistence type="predicted"/>
<organism evidence="2 3">
    <name type="scientific">Metschnikowia bicuspidata</name>
    <dbReference type="NCBI Taxonomy" id="27322"/>
    <lineage>
        <taxon>Eukaryota</taxon>
        <taxon>Fungi</taxon>
        <taxon>Dikarya</taxon>
        <taxon>Ascomycota</taxon>
        <taxon>Saccharomycotina</taxon>
        <taxon>Pichiomycetes</taxon>
        <taxon>Metschnikowiaceae</taxon>
        <taxon>Metschnikowia</taxon>
    </lineage>
</organism>
<evidence type="ECO:0000313" key="3">
    <source>
        <dbReference type="Proteomes" id="UP000268321"/>
    </source>
</evidence>
<keyword evidence="1" id="KW-1133">Transmembrane helix</keyword>
<dbReference type="AlphaFoldDB" id="A0A4V1J3M6"/>
<reference evidence="3" key="1">
    <citation type="journal article" date="2018" name="Nat. Microbiol.">
        <title>Leveraging single-cell genomics to expand the fungal tree of life.</title>
        <authorList>
            <person name="Ahrendt S.R."/>
            <person name="Quandt C.A."/>
            <person name="Ciobanu D."/>
            <person name="Clum A."/>
            <person name="Salamov A."/>
            <person name="Andreopoulos B."/>
            <person name="Cheng J.F."/>
            <person name="Woyke T."/>
            <person name="Pelin A."/>
            <person name="Henrissat B."/>
            <person name="Reynolds N.K."/>
            <person name="Benny G.L."/>
            <person name="Smith M.E."/>
            <person name="James T.Y."/>
            <person name="Grigoriev I.V."/>
        </authorList>
    </citation>
    <scope>NUCLEOTIDE SEQUENCE [LARGE SCALE GENOMIC DNA]</scope>
    <source>
        <strain evidence="3">Baker2002</strain>
    </source>
</reference>
<name>A0A4V1J3M6_9ASCO</name>
<gene>
    <name evidence="2" type="ORF">METBISCDRAFT_21277</name>
</gene>
<accession>A0A4V1J3M6</accession>
<evidence type="ECO:0000256" key="1">
    <source>
        <dbReference type="SAM" id="Phobius"/>
    </source>
</evidence>